<dbReference type="AlphaFoldDB" id="A0A0E9QZ01"/>
<protein>
    <submittedName>
        <fullName evidence="1">Uncharacterized protein</fullName>
    </submittedName>
</protein>
<reference evidence="1" key="1">
    <citation type="submission" date="2014-11" db="EMBL/GenBank/DDBJ databases">
        <authorList>
            <person name="Amaro Gonzalez C."/>
        </authorList>
    </citation>
    <scope>NUCLEOTIDE SEQUENCE</scope>
</reference>
<name>A0A0E9QZ01_ANGAN</name>
<accession>A0A0E9QZ01</accession>
<dbReference type="EMBL" id="GBXM01086401">
    <property type="protein sequence ID" value="JAH22176.1"/>
    <property type="molecule type" value="Transcribed_RNA"/>
</dbReference>
<reference evidence="1" key="2">
    <citation type="journal article" date="2015" name="Fish Shellfish Immunol.">
        <title>Early steps in the European eel (Anguilla anguilla)-Vibrio vulnificus interaction in the gills: Role of the RtxA13 toxin.</title>
        <authorList>
            <person name="Callol A."/>
            <person name="Pajuelo D."/>
            <person name="Ebbesson L."/>
            <person name="Teles M."/>
            <person name="MacKenzie S."/>
            <person name="Amaro C."/>
        </authorList>
    </citation>
    <scope>NUCLEOTIDE SEQUENCE</scope>
</reference>
<evidence type="ECO:0000313" key="1">
    <source>
        <dbReference type="EMBL" id="JAH22176.1"/>
    </source>
</evidence>
<organism evidence="1">
    <name type="scientific">Anguilla anguilla</name>
    <name type="common">European freshwater eel</name>
    <name type="synonym">Muraena anguilla</name>
    <dbReference type="NCBI Taxonomy" id="7936"/>
    <lineage>
        <taxon>Eukaryota</taxon>
        <taxon>Metazoa</taxon>
        <taxon>Chordata</taxon>
        <taxon>Craniata</taxon>
        <taxon>Vertebrata</taxon>
        <taxon>Euteleostomi</taxon>
        <taxon>Actinopterygii</taxon>
        <taxon>Neopterygii</taxon>
        <taxon>Teleostei</taxon>
        <taxon>Anguilliformes</taxon>
        <taxon>Anguillidae</taxon>
        <taxon>Anguilla</taxon>
    </lineage>
</organism>
<proteinExistence type="predicted"/>
<sequence>MIIRKERQSRNYTASTMFAVFKITRSASF</sequence>